<dbReference type="GO" id="GO:0004129">
    <property type="term" value="F:cytochrome-c oxidase activity"/>
    <property type="evidence" value="ECO:0007669"/>
    <property type="project" value="InterPro"/>
</dbReference>
<dbReference type="EMBL" id="CBMH010002270">
    <property type="protein sequence ID" value="CDL73542.1"/>
    <property type="molecule type" value="Genomic_DNA"/>
</dbReference>
<evidence type="ECO:0000256" key="6">
    <source>
        <dbReference type="SAM" id="Phobius"/>
    </source>
</evidence>
<comment type="caution">
    <text evidence="8">The sequence shown here is derived from an EMBL/GenBank/DDBJ whole genome shotgun (WGS) entry which is preliminary data.</text>
</comment>
<dbReference type="InterPro" id="IPR035973">
    <property type="entry name" value="Cyt_c_oxidase_su3-like_sf"/>
</dbReference>
<dbReference type="InterPro" id="IPR013833">
    <property type="entry name" value="Cyt_c_oxidase_su3_a-hlx"/>
</dbReference>
<dbReference type="InterPro" id="IPR051289">
    <property type="entry name" value="LAGLIDADG_Endonuclease"/>
</dbReference>
<keyword evidence="3 6" id="KW-1133">Transmembrane helix</keyword>
<dbReference type="AlphaFoldDB" id="A0A060QN28"/>
<dbReference type="GO" id="GO:0022904">
    <property type="term" value="P:respiratory electron transport chain"/>
    <property type="evidence" value="ECO:0007669"/>
    <property type="project" value="InterPro"/>
</dbReference>
<dbReference type="PROSITE" id="PS50253">
    <property type="entry name" value="COX3"/>
    <property type="match status" value="1"/>
</dbReference>
<dbReference type="Gene3D" id="1.20.120.80">
    <property type="entry name" value="Cytochrome c oxidase, subunit III, four-helix bundle"/>
    <property type="match status" value="1"/>
</dbReference>
<gene>
    <name evidence="8" type="ORF">BN852_0127340</name>
</gene>
<accession>A0A060QN28</accession>
<dbReference type="GO" id="GO:0005739">
    <property type="term" value="C:mitochondrion"/>
    <property type="evidence" value="ECO:0007669"/>
    <property type="project" value="UniProtKB-ARBA"/>
</dbReference>
<evidence type="ECO:0000256" key="5">
    <source>
        <dbReference type="RuleBase" id="RU003375"/>
    </source>
</evidence>
<keyword evidence="2 5" id="KW-0812">Transmembrane</keyword>
<keyword evidence="5" id="KW-0496">Mitochondrion</keyword>
<reference evidence="8" key="1">
    <citation type="submission" date="2013-05" db="EMBL/GenBank/DDBJ databases">
        <title>Draft genome sequences of six wheat associated Fusarium spp. isolates.</title>
        <authorList>
            <person name="Moolhuijzen P.M."/>
            <person name="Manners J.M."/>
            <person name="Wilcox S."/>
            <person name="Bellgard M.I."/>
            <person name="Gardiner D.M."/>
        </authorList>
    </citation>
    <scope>NUCLEOTIDE SEQUENCE</scope>
    <source>
        <strain evidence="8">CS7071</strain>
    </source>
</reference>
<dbReference type="PANTHER" id="PTHR36181:SF2">
    <property type="entry name" value="INTRON-ENCODED ENDONUCLEASE AI3-RELATED"/>
    <property type="match status" value="1"/>
</dbReference>
<dbReference type="CDD" id="cd01665">
    <property type="entry name" value="Cyt_c_Oxidase_III"/>
    <property type="match status" value="1"/>
</dbReference>
<keyword evidence="4 6" id="KW-0472">Membrane</keyword>
<dbReference type="Pfam" id="PF00961">
    <property type="entry name" value="LAGLIDADG_1"/>
    <property type="match status" value="2"/>
</dbReference>
<evidence type="ECO:0000256" key="1">
    <source>
        <dbReference type="ARBA" id="ARBA00004141"/>
    </source>
</evidence>
<evidence type="ECO:0000256" key="3">
    <source>
        <dbReference type="ARBA" id="ARBA00022989"/>
    </source>
</evidence>
<dbReference type="InterPro" id="IPR004860">
    <property type="entry name" value="LAGLIDADG_dom"/>
</dbReference>
<protein>
    <recommendedName>
        <fullName evidence="5">Cytochrome c oxidase subunit 3</fullName>
    </recommendedName>
</protein>
<feature type="domain" description="Heme-copper oxidase subunit III family profile" evidence="7">
    <location>
        <begin position="1"/>
        <end position="104"/>
    </location>
</feature>
<sequence>MSALTPTVELGAQWPPMGIEPVNPFELPLLNTVILLSSGATITYAHHSLIKGERKGALYGSIFTVLLALIFTFFQGVEYSVSSFTISDGVFGTCFFFGTGFHGLTFGALFIYIYNILNTKHTTEIDTVSSNSDKLLITLPESNHSYFIDKQFIEWLVGFTDAEGNFHIKLTDLQGNTFKYVQFTYQIGLHEDEVEVLEYIMNTLKCGHISKSKGKVNYFVNDLNSLLNIIIPIFNYVNLNSSKYHHFVSFSKAVVLRRSLSAIKGDSRKLSETSKSEIIKLKKEMSDMSGKWIPSSINDKIIITKFWLAGFIDGEGTFSTNKYIPRFKLENNIKELELYNKIREFLNTGKVLYISSRLDKVNSNPTVIFELNKIKELRDNLIPLMYHDGNVILKTLKYQDFLLWLKLVDIYYNGYHTISRGKFIFDSIKLHMNKYRLTTNSNLLKDKEFISMKEIDNLMSKLYLINSPYEIKNNYRYYRNTNNLVSESTKIIVIKDNEYSFHESASSKMYNSMTECAKDINISRKYIKECLISGKSYKGYTFVLN</sequence>
<proteinExistence type="inferred from homology"/>
<dbReference type="SUPFAM" id="SSF81452">
    <property type="entry name" value="Cytochrome c oxidase subunit III-like"/>
    <property type="match status" value="1"/>
</dbReference>
<comment type="function">
    <text evidence="5">Component of the cytochrome c oxidase, the last enzyme in the mitochondrial electron transport chain which drives oxidative phosphorylation. The respiratory chain contains 3 multisubunit complexes succinate dehydrogenase (complex II, CII), ubiquinol-cytochrome c oxidoreductase (cytochrome b-c1 complex, complex III, CIII) and cytochrome c oxidase (complex IV, CIV), that cooperate to transfer electrons derived from NADH and succinate to molecular oxygen, creating an electrochemical gradient over the inner membrane that drives transmembrane transport and the ATP synthase. Cytochrome c oxidase is the component of the respiratory chain that catalyzes the reduction of oxygen to water. Electrons originating from reduced cytochrome c in the intermembrane space (IMS) are transferred via the dinuclear copper A center (CU(A)) of subunit 2 and heme A of subunit 1 to the active site in subunit 1, a binuclear center (BNC) formed by heme A3 and copper B (CU(B)). The BNC reduces molecular oxygen to 2 water molecules using 4 electrons from cytochrome c in the IMS and 4 protons from the mitochondrial matrix.</text>
</comment>
<feature type="transmembrane region" description="Helical" evidence="6">
    <location>
        <begin position="27"/>
        <end position="45"/>
    </location>
</feature>
<feature type="transmembrane region" description="Helical" evidence="6">
    <location>
        <begin position="89"/>
        <end position="114"/>
    </location>
</feature>
<feature type="transmembrane region" description="Helical" evidence="6">
    <location>
        <begin position="57"/>
        <end position="77"/>
    </location>
</feature>
<organism evidence="8">
    <name type="scientific">Fusarium culmorum CS7071</name>
    <dbReference type="NCBI Taxonomy" id="1318462"/>
    <lineage>
        <taxon>Eukaryota</taxon>
        <taxon>Fungi</taxon>
        <taxon>Dikarya</taxon>
        <taxon>Ascomycota</taxon>
        <taxon>Pezizomycotina</taxon>
        <taxon>Sordariomycetes</taxon>
        <taxon>Hypocreomycetidae</taxon>
        <taxon>Hypocreales</taxon>
        <taxon>Nectriaceae</taxon>
        <taxon>Fusarium</taxon>
    </lineage>
</organism>
<evidence type="ECO:0000256" key="2">
    <source>
        <dbReference type="ARBA" id="ARBA00022692"/>
    </source>
</evidence>
<name>A0A060QN28_FUSCU</name>
<dbReference type="GO" id="GO:0004519">
    <property type="term" value="F:endonuclease activity"/>
    <property type="evidence" value="ECO:0007669"/>
    <property type="project" value="InterPro"/>
</dbReference>
<comment type="similarity">
    <text evidence="5">Belongs to the cytochrome c oxidase subunit 3 family.</text>
</comment>
<dbReference type="Gene3D" id="3.10.28.10">
    <property type="entry name" value="Homing endonucleases"/>
    <property type="match status" value="2"/>
</dbReference>
<dbReference type="InterPro" id="IPR000298">
    <property type="entry name" value="Cyt_c_oxidase-like_su3"/>
</dbReference>
<comment type="subcellular location">
    <subcellularLocation>
        <location evidence="1">Membrane</location>
        <topology evidence="1">Multi-pass membrane protein</topology>
    </subcellularLocation>
</comment>
<dbReference type="PANTHER" id="PTHR36181">
    <property type="entry name" value="INTRON-ENCODED ENDONUCLEASE AI3-RELATED"/>
    <property type="match status" value="1"/>
</dbReference>
<evidence type="ECO:0000313" key="8">
    <source>
        <dbReference type="EMBL" id="CDL73542.1"/>
    </source>
</evidence>
<dbReference type="GO" id="GO:0016020">
    <property type="term" value="C:membrane"/>
    <property type="evidence" value="ECO:0007669"/>
    <property type="project" value="UniProtKB-SubCell"/>
</dbReference>
<evidence type="ECO:0000256" key="4">
    <source>
        <dbReference type="ARBA" id="ARBA00023136"/>
    </source>
</evidence>
<dbReference type="InterPro" id="IPR033945">
    <property type="entry name" value="Cyt_c_oxase_su3_dom"/>
</dbReference>
<dbReference type="InterPro" id="IPR027434">
    <property type="entry name" value="Homing_endonucl"/>
</dbReference>
<evidence type="ECO:0000259" key="7">
    <source>
        <dbReference type="PROSITE" id="PS50253"/>
    </source>
</evidence>
<dbReference type="SUPFAM" id="SSF55608">
    <property type="entry name" value="Homing endonucleases"/>
    <property type="match status" value="2"/>
</dbReference>
<dbReference type="Pfam" id="PF00510">
    <property type="entry name" value="COX3"/>
    <property type="match status" value="1"/>
</dbReference>